<evidence type="ECO:0008006" key="4">
    <source>
        <dbReference type="Google" id="ProtNLM"/>
    </source>
</evidence>
<evidence type="ECO:0000256" key="1">
    <source>
        <dbReference type="SAM" id="Coils"/>
    </source>
</evidence>
<protein>
    <recommendedName>
        <fullName evidence="4">DUF922 domain-containing protein</fullName>
    </recommendedName>
</protein>
<feature type="coiled-coil region" evidence="1">
    <location>
        <begin position="100"/>
        <end position="131"/>
    </location>
</feature>
<organism evidence="2 3">
    <name type="scientific">Geojedonia litorea</name>
    <dbReference type="NCBI Taxonomy" id="1268269"/>
    <lineage>
        <taxon>Bacteria</taxon>
        <taxon>Pseudomonadati</taxon>
        <taxon>Bacteroidota</taxon>
        <taxon>Flavobacteriia</taxon>
        <taxon>Flavobacteriales</taxon>
        <taxon>Flavobacteriaceae</taxon>
        <taxon>Geojedonia</taxon>
    </lineage>
</organism>
<dbReference type="Pfam" id="PF06037">
    <property type="entry name" value="DUF922"/>
    <property type="match status" value="1"/>
</dbReference>
<comment type="caution">
    <text evidence="2">The sequence shown here is derived from an EMBL/GenBank/DDBJ whole genome shotgun (WGS) entry which is preliminary data.</text>
</comment>
<dbReference type="InterPro" id="IPR010321">
    <property type="entry name" value="DUF922"/>
</dbReference>
<dbReference type="EMBL" id="JBHSGP010000005">
    <property type="protein sequence ID" value="MFC4721127.1"/>
    <property type="molecule type" value="Genomic_DNA"/>
</dbReference>
<evidence type="ECO:0000313" key="2">
    <source>
        <dbReference type="EMBL" id="MFC4721127.1"/>
    </source>
</evidence>
<gene>
    <name evidence="2" type="ORF">ACFO5O_02255</name>
</gene>
<name>A0ABV9MYP1_9FLAO</name>
<keyword evidence="3" id="KW-1185">Reference proteome</keyword>
<dbReference type="Proteomes" id="UP001595953">
    <property type="component" value="Unassembled WGS sequence"/>
</dbReference>
<proteinExistence type="predicted"/>
<evidence type="ECO:0000313" key="3">
    <source>
        <dbReference type="Proteomes" id="UP001595953"/>
    </source>
</evidence>
<reference evidence="3" key="1">
    <citation type="journal article" date="2019" name="Int. J. Syst. Evol. Microbiol.">
        <title>The Global Catalogue of Microorganisms (GCM) 10K type strain sequencing project: providing services to taxonomists for standard genome sequencing and annotation.</title>
        <authorList>
            <consortium name="The Broad Institute Genomics Platform"/>
            <consortium name="The Broad Institute Genome Sequencing Center for Infectious Disease"/>
            <person name="Wu L."/>
            <person name="Ma J."/>
        </authorList>
    </citation>
    <scope>NUCLEOTIDE SEQUENCE [LARGE SCALE GENOMIC DNA]</scope>
    <source>
        <strain evidence="3">CCUG 63682</strain>
    </source>
</reference>
<dbReference type="RefSeq" id="WP_387960543.1">
    <property type="nucleotide sequence ID" value="NZ_JBHSGP010000005.1"/>
</dbReference>
<accession>A0ABV9MYP1</accession>
<sequence length="159" mass="18584">MSWRDDIKLSWNDFRGPAKNQSGAVAVTASGITFGYSVQRTDSKIIDFSANVEAHFYPDKSWVKKELANDYILAHEQLHFDITELHVRKFRKRISEVKISEQLNTTLNRLHAQINKELAEMQNQYDKESNNSIDKIAQAKWMVFVAEELRKYEPYKSKD</sequence>
<keyword evidence="1" id="KW-0175">Coiled coil</keyword>